<evidence type="ECO:0000256" key="1">
    <source>
        <dbReference type="SAM" id="Phobius"/>
    </source>
</evidence>
<keyword evidence="1" id="KW-0472">Membrane</keyword>
<keyword evidence="3" id="KW-0418">Kinase</keyword>
<organism evidence="3 4">
    <name type="scientific">Hymenobacter yonginensis</name>
    <dbReference type="NCBI Taxonomy" id="748197"/>
    <lineage>
        <taxon>Bacteria</taxon>
        <taxon>Pseudomonadati</taxon>
        <taxon>Bacteroidota</taxon>
        <taxon>Cytophagia</taxon>
        <taxon>Cytophagales</taxon>
        <taxon>Hymenobacteraceae</taxon>
        <taxon>Hymenobacter</taxon>
    </lineage>
</organism>
<dbReference type="Pfam" id="PF06580">
    <property type="entry name" value="His_kinase"/>
    <property type="match status" value="1"/>
</dbReference>
<dbReference type="Gene3D" id="3.30.565.10">
    <property type="entry name" value="Histidine kinase-like ATPase, C-terminal domain"/>
    <property type="match status" value="1"/>
</dbReference>
<keyword evidence="4" id="KW-1185">Reference proteome</keyword>
<dbReference type="RefSeq" id="WP_270126758.1">
    <property type="nucleotide sequence ID" value="NZ_CP115396.1"/>
</dbReference>
<evidence type="ECO:0000313" key="4">
    <source>
        <dbReference type="Proteomes" id="UP001211872"/>
    </source>
</evidence>
<dbReference type="EMBL" id="CP115396">
    <property type="protein sequence ID" value="WBO84251.1"/>
    <property type="molecule type" value="Genomic_DNA"/>
</dbReference>
<dbReference type="InterPro" id="IPR010559">
    <property type="entry name" value="Sig_transdc_His_kin_internal"/>
</dbReference>
<dbReference type="PANTHER" id="PTHR34220">
    <property type="entry name" value="SENSOR HISTIDINE KINASE YPDA"/>
    <property type="match status" value="1"/>
</dbReference>
<dbReference type="GO" id="GO:0016301">
    <property type="term" value="F:kinase activity"/>
    <property type="evidence" value="ECO:0007669"/>
    <property type="project" value="UniProtKB-KW"/>
</dbReference>
<feature type="transmembrane region" description="Helical" evidence="1">
    <location>
        <begin position="71"/>
        <end position="92"/>
    </location>
</feature>
<feature type="transmembrane region" description="Helical" evidence="1">
    <location>
        <begin position="40"/>
        <end position="59"/>
    </location>
</feature>
<evidence type="ECO:0000313" key="3">
    <source>
        <dbReference type="EMBL" id="WBO84251.1"/>
    </source>
</evidence>
<keyword evidence="3" id="KW-0808">Transferase</keyword>
<dbReference type="PANTHER" id="PTHR34220:SF7">
    <property type="entry name" value="SENSOR HISTIDINE KINASE YPDA"/>
    <property type="match status" value="1"/>
</dbReference>
<reference evidence="3 4" key="1">
    <citation type="journal article" date="2011" name="Int. J. Syst. Evol. Microbiol.">
        <title>Hymenobacter yonginensis sp. nov., isolated from a mesotrophic artificial lake.</title>
        <authorList>
            <person name="Joung Y."/>
            <person name="Cho S.H."/>
            <person name="Kim H."/>
            <person name="Kim S.B."/>
            <person name="Joh K."/>
        </authorList>
    </citation>
    <scope>NUCLEOTIDE SEQUENCE [LARGE SCALE GENOMIC DNA]</scope>
    <source>
        <strain evidence="3 4">KCTC 22745</strain>
    </source>
</reference>
<keyword evidence="1" id="KW-0812">Transmembrane</keyword>
<proteinExistence type="predicted"/>
<feature type="domain" description="Signal transduction histidine kinase internal region" evidence="2">
    <location>
        <begin position="156"/>
        <end position="233"/>
    </location>
</feature>
<evidence type="ECO:0000259" key="2">
    <source>
        <dbReference type="Pfam" id="PF06580"/>
    </source>
</evidence>
<dbReference type="InterPro" id="IPR050640">
    <property type="entry name" value="Bact_2-comp_sensor_kinase"/>
</dbReference>
<accession>A0ABY7PNA0</accession>
<keyword evidence="1" id="KW-1133">Transmembrane helix</keyword>
<gene>
    <name evidence="3" type="ORF">O9Z63_17995</name>
</gene>
<feature type="transmembrane region" description="Helical" evidence="1">
    <location>
        <begin position="112"/>
        <end position="135"/>
    </location>
</feature>
<feature type="transmembrane region" description="Helical" evidence="1">
    <location>
        <begin position="7"/>
        <end position="28"/>
    </location>
</feature>
<name>A0ABY7PNA0_9BACT</name>
<dbReference type="Proteomes" id="UP001211872">
    <property type="component" value="Chromosome"/>
</dbReference>
<dbReference type="InterPro" id="IPR036890">
    <property type="entry name" value="HATPase_C_sf"/>
</dbReference>
<protein>
    <submittedName>
        <fullName evidence="3">Histidine kinase</fullName>
    </submittedName>
</protein>
<sequence length="356" mass="39867">MRKPPWFYLFVFGLAVLLAVYTRLTMAVRWEDFYLFPDAPFWLFLEALLVVFLLDRLHLRATGRGRASERAGYYFGLLWRGALPFVGLLQLLQGALMLGHVGQGDYGSWYELVRWLASTLFLYLLVGGVYLPFLYQQHAGQVRLALEQAEKAATQARLRALQQHVDPHFLFNNLNILASLIEPDNGAALDYVSHLANLYRYLVRAGQRDVVPVAEELAFAHDYQFLLQRRFGSAYQFAEDVQLPAAGQTERLLPPGVLQELLTNAVKHNLASRQQPLLIRLTLTPEALRLEHPRRLRPVPPAGTGSGLPGLRARLALLTDLPLVVEETPETFAVTVPLLAALPTLPVAHAPAPAGR</sequence>